<reference evidence="3" key="1">
    <citation type="submission" date="2018-06" db="EMBL/GenBank/DDBJ databases">
        <title>Genome assembly of Danube salmon.</title>
        <authorList>
            <person name="Macqueen D.J."/>
            <person name="Gundappa M.K."/>
        </authorList>
    </citation>
    <scope>NUCLEOTIDE SEQUENCE [LARGE SCALE GENOMIC DNA]</scope>
</reference>
<feature type="region of interest" description="Disordered" evidence="1">
    <location>
        <begin position="90"/>
        <end position="109"/>
    </location>
</feature>
<evidence type="ECO:0000313" key="2">
    <source>
        <dbReference type="Ensembl" id="ENSHHUP00000016094.1"/>
    </source>
</evidence>
<dbReference type="AlphaFoldDB" id="A0A4W5KY31"/>
<sequence length="109" mass="12224">MDFAQVFACHISSVILTDIVLTVLETCFLSKATNYMHILTAGQMVLRAQTSSMLSPSLTCSGWRGFLTTACLEQNRNTWKQMEKYTTRPIGMKKTGGRDHSGKPIHNRL</sequence>
<evidence type="ECO:0000313" key="3">
    <source>
        <dbReference type="Proteomes" id="UP000314982"/>
    </source>
</evidence>
<proteinExistence type="predicted"/>
<name>A0A4W5KY31_9TELE</name>
<dbReference type="STRING" id="62062.ENSHHUP00000016094"/>
<dbReference type="Proteomes" id="UP000314982">
    <property type="component" value="Unassembled WGS sequence"/>
</dbReference>
<protein>
    <submittedName>
        <fullName evidence="2">Uncharacterized protein</fullName>
    </submittedName>
</protein>
<reference evidence="2" key="2">
    <citation type="submission" date="2025-08" db="UniProtKB">
        <authorList>
            <consortium name="Ensembl"/>
        </authorList>
    </citation>
    <scope>IDENTIFICATION</scope>
</reference>
<keyword evidence="3" id="KW-1185">Reference proteome</keyword>
<organism evidence="2 3">
    <name type="scientific">Hucho hucho</name>
    <name type="common">huchen</name>
    <dbReference type="NCBI Taxonomy" id="62062"/>
    <lineage>
        <taxon>Eukaryota</taxon>
        <taxon>Metazoa</taxon>
        <taxon>Chordata</taxon>
        <taxon>Craniata</taxon>
        <taxon>Vertebrata</taxon>
        <taxon>Euteleostomi</taxon>
        <taxon>Actinopterygii</taxon>
        <taxon>Neopterygii</taxon>
        <taxon>Teleostei</taxon>
        <taxon>Protacanthopterygii</taxon>
        <taxon>Salmoniformes</taxon>
        <taxon>Salmonidae</taxon>
        <taxon>Salmoninae</taxon>
        <taxon>Hucho</taxon>
    </lineage>
</organism>
<evidence type="ECO:0000256" key="1">
    <source>
        <dbReference type="SAM" id="MobiDB-lite"/>
    </source>
</evidence>
<accession>A0A4W5KY31</accession>
<dbReference type="Ensembl" id="ENSHHUT00000016659.1">
    <property type="protein sequence ID" value="ENSHHUP00000016094.1"/>
    <property type="gene ID" value="ENSHHUG00000010011.1"/>
</dbReference>
<reference evidence="2" key="3">
    <citation type="submission" date="2025-09" db="UniProtKB">
        <authorList>
            <consortium name="Ensembl"/>
        </authorList>
    </citation>
    <scope>IDENTIFICATION</scope>
</reference>